<sequence length="166" mass="17424">MGEIIPDALQPRPALEVVSFIVGSAGALLILGAYVALLRGAMREHDRGYHALNALGGLLAAIGALVEALTGSFGSCPLVFLEGVWGAVAARELLLTYTNPKKHTTENNEETDGAGDDEEDGQLTDHVVVPRMFSGSRSSKSQNSTPYGSVTSHDGGQITAALLRQH</sequence>
<evidence type="ECO:0000256" key="2">
    <source>
        <dbReference type="SAM" id="Phobius"/>
    </source>
</evidence>
<name>A0A7S1T913_9CHLO</name>
<dbReference type="AlphaFoldDB" id="A0A7S1T913"/>
<organism evidence="4">
    <name type="scientific">Tetraselmis chuii</name>
    <dbReference type="NCBI Taxonomy" id="63592"/>
    <lineage>
        <taxon>Eukaryota</taxon>
        <taxon>Viridiplantae</taxon>
        <taxon>Chlorophyta</taxon>
        <taxon>core chlorophytes</taxon>
        <taxon>Chlorodendrophyceae</taxon>
        <taxon>Chlorodendrales</taxon>
        <taxon>Chlorodendraceae</taxon>
        <taxon>Tetraselmis</taxon>
    </lineage>
</organism>
<keyword evidence="2" id="KW-0472">Membrane</keyword>
<feature type="domain" description="CBU-0592-like" evidence="3">
    <location>
        <begin position="21"/>
        <end position="91"/>
    </location>
</feature>
<feature type="region of interest" description="Disordered" evidence="1">
    <location>
        <begin position="133"/>
        <end position="155"/>
    </location>
</feature>
<proteinExistence type="predicted"/>
<evidence type="ECO:0000256" key="1">
    <source>
        <dbReference type="SAM" id="MobiDB-lite"/>
    </source>
</evidence>
<accession>A0A7S1T913</accession>
<feature type="transmembrane region" description="Helical" evidence="2">
    <location>
        <begin position="17"/>
        <end position="37"/>
    </location>
</feature>
<evidence type="ECO:0000259" key="3">
    <source>
        <dbReference type="Pfam" id="PF26604"/>
    </source>
</evidence>
<protein>
    <recommendedName>
        <fullName evidence="3">CBU-0592-like domain-containing protein</fullName>
    </recommendedName>
</protein>
<feature type="compositionally biased region" description="Acidic residues" evidence="1">
    <location>
        <begin position="107"/>
        <end position="121"/>
    </location>
</feature>
<keyword evidence="2" id="KW-1133">Transmembrane helix</keyword>
<reference evidence="4" key="1">
    <citation type="submission" date="2021-01" db="EMBL/GenBank/DDBJ databases">
        <authorList>
            <person name="Corre E."/>
            <person name="Pelletier E."/>
            <person name="Niang G."/>
            <person name="Scheremetjew M."/>
            <person name="Finn R."/>
            <person name="Kale V."/>
            <person name="Holt S."/>
            <person name="Cochrane G."/>
            <person name="Meng A."/>
            <person name="Brown T."/>
            <person name="Cohen L."/>
        </authorList>
    </citation>
    <scope>NUCLEOTIDE SEQUENCE</scope>
    <source>
        <strain evidence="4">PLY429</strain>
    </source>
</reference>
<dbReference type="EMBL" id="HBGG01042489">
    <property type="protein sequence ID" value="CAD9228228.1"/>
    <property type="molecule type" value="Transcribed_RNA"/>
</dbReference>
<dbReference type="NCBIfam" id="NF047864">
    <property type="entry name" value="CBU_0592_membra"/>
    <property type="match status" value="1"/>
</dbReference>
<gene>
    <name evidence="4" type="ORF">TCHU04912_LOCUS21962</name>
</gene>
<dbReference type="Pfam" id="PF26604">
    <property type="entry name" value="CBU_0592"/>
    <property type="match status" value="1"/>
</dbReference>
<feature type="transmembrane region" description="Helical" evidence="2">
    <location>
        <begin position="49"/>
        <end position="66"/>
    </location>
</feature>
<feature type="region of interest" description="Disordered" evidence="1">
    <location>
        <begin position="101"/>
        <end position="121"/>
    </location>
</feature>
<feature type="compositionally biased region" description="Polar residues" evidence="1">
    <location>
        <begin position="135"/>
        <end position="154"/>
    </location>
</feature>
<keyword evidence="2" id="KW-0812">Transmembrane</keyword>
<dbReference type="InterPro" id="IPR058058">
    <property type="entry name" value="CBU_0592-like"/>
</dbReference>
<evidence type="ECO:0000313" key="4">
    <source>
        <dbReference type="EMBL" id="CAD9228228.1"/>
    </source>
</evidence>